<accession>A0A381N742</accession>
<dbReference type="Pfam" id="PF05721">
    <property type="entry name" value="PhyH"/>
    <property type="match status" value="1"/>
</dbReference>
<dbReference type="EMBL" id="UINC01000169">
    <property type="protein sequence ID" value="SUZ50431.1"/>
    <property type="molecule type" value="Genomic_DNA"/>
</dbReference>
<dbReference type="InterPro" id="IPR008775">
    <property type="entry name" value="Phytyl_CoA_dOase-like"/>
</dbReference>
<evidence type="ECO:0000259" key="1">
    <source>
        <dbReference type="PROSITE" id="PS51471"/>
    </source>
</evidence>
<sequence>MADPVFAADVESFRRFHAVDLPERIAAGNGALAWADVEPLGCLGVRTPAGSWTFVPRDGTVDLVEGEESADTVVGIDLESWLGLISDLDTPPAMLYTDRLEAVRGNPMRFMRWEPGLRALFHGRPVYDPNAVDLRGLDDRPLDTACGFILDDLDGDAADARHFLRTAGYLYLRGAFAPDEVASMLDDAAVIAEEAVPGDQESWWGRNAAGDEVLTRVLRAASRPRLAALHDDLRVLRLVSMADQPLAAEVDQGPDRVTVLWKHPEMVDGLGDLPWHRDCGMGGHALNCPSVVVTICLTTGSPEAGELRFLPGSHRASFPFIDGTDVAAPEGASLPITAGDMTVHYSDVMHASLPPTSVDGPHRISVLLGFRPESSGHHRGGRHYNDALLGADDGQVENIGRRLAT</sequence>
<name>A0A381N742_9ZZZZ</name>
<evidence type="ECO:0000313" key="2">
    <source>
        <dbReference type="EMBL" id="SUZ50431.1"/>
    </source>
</evidence>
<protein>
    <recommendedName>
        <fullName evidence="1">Fe2OG dioxygenase domain-containing protein</fullName>
    </recommendedName>
</protein>
<dbReference type="Gene3D" id="2.60.120.620">
    <property type="entry name" value="q2cbj1_9rhob like domain"/>
    <property type="match status" value="1"/>
</dbReference>
<gene>
    <name evidence="2" type="ORF">METZ01_LOCUS3285</name>
</gene>
<proteinExistence type="predicted"/>
<dbReference type="InterPro" id="IPR005123">
    <property type="entry name" value="Oxoglu/Fe-dep_dioxygenase_dom"/>
</dbReference>
<feature type="domain" description="Fe2OG dioxygenase" evidence="1">
    <location>
        <begin position="253"/>
        <end position="374"/>
    </location>
</feature>
<dbReference type="PROSITE" id="PS51471">
    <property type="entry name" value="FE2OG_OXY"/>
    <property type="match status" value="1"/>
</dbReference>
<dbReference type="AlphaFoldDB" id="A0A381N742"/>
<reference evidence="2" key="1">
    <citation type="submission" date="2018-05" db="EMBL/GenBank/DDBJ databases">
        <authorList>
            <person name="Lanie J.A."/>
            <person name="Ng W.-L."/>
            <person name="Kazmierczak K.M."/>
            <person name="Andrzejewski T.M."/>
            <person name="Davidsen T.M."/>
            <person name="Wayne K.J."/>
            <person name="Tettelin H."/>
            <person name="Glass J.I."/>
            <person name="Rusch D."/>
            <person name="Podicherti R."/>
            <person name="Tsui H.-C.T."/>
            <person name="Winkler M.E."/>
        </authorList>
    </citation>
    <scope>NUCLEOTIDE SEQUENCE</scope>
</reference>
<dbReference type="SUPFAM" id="SSF51197">
    <property type="entry name" value="Clavaminate synthase-like"/>
    <property type="match status" value="1"/>
</dbReference>
<organism evidence="2">
    <name type="scientific">marine metagenome</name>
    <dbReference type="NCBI Taxonomy" id="408172"/>
    <lineage>
        <taxon>unclassified sequences</taxon>
        <taxon>metagenomes</taxon>
        <taxon>ecological metagenomes</taxon>
    </lineage>
</organism>